<dbReference type="Proteomes" id="UP000184428">
    <property type="component" value="Unassembled WGS sequence"/>
</dbReference>
<evidence type="ECO:0000313" key="1">
    <source>
        <dbReference type="EMBL" id="SHN81385.1"/>
    </source>
</evidence>
<gene>
    <name evidence="1" type="ORF">SAMN05660350_03069</name>
</gene>
<sequence>MATWDDVRRLVAALPDTDEHASYGGCPSWRVHGKAFVWDRPLRSADRRALAEAAPDETEPLLGIRVADEGVKAALIAGAPDVFLTTPHFDGYPVVLARLERIPVDELVELVEDAWRSRAPKRLLAELDSRPGS</sequence>
<dbReference type="Pfam" id="PF04237">
    <property type="entry name" value="YjbR"/>
    <property type="match status" value="1"/>
</dbReference>
<dbReference type="OrthoDB" id="954305at2"/>
<reference evidence="1 2" key="1">
    <citation type="submission" date="2016-12" db="EMBL/GenBank/DDBJ databases">
        <authorList>
            <person name="Song W.-J."/>
            <person name="Kurnit D.M."/>
        </authorList>
    </citation>
    <scope>NUCLEOTIDE SEQUENCE [LARGE SCALE GENOMIC DNA]</scope>
    <source>
        <strain evidence="1 2">DSM 43162</strain>
    </source>
</reference>
<dbReference type="InterPro" id="IPR038056">
    <property type="entry name" value="YjbR-like_sf"/>
</dbReference>
<dbReference type="InterPro" id="IPR058532">
    <property type="entry name" value="YjbR/MT2646/Rv2570-like"/>
</dbReference>
<organism evidence="1 2">
    <name type="scientific">Geodermatophilus obscurus</name>
    <dbReference type="NCBI Taxonomy" id="1861"/>
    <lineage>
        <taxon>Bacteria</taxon>
        <taxon>Bacillati</taxon>
        <taxon>Actinomycetota</taxon>
        <taxon>Actinomycetes</taxon>
        <taxon>Geodermatophilales</taxon>
        <taxon>Geodermatophilaceae</taxon>
        <taxon>Geodermatophilus</taxon>
    </lineage>
</organism>
<dbReference type="SUPFAM" id="SSF142906">
    <property type="entry name" value="YjbR-like"/>
    <property type="match status" value="1"/>
</dbReference>
<proteinExistence type="predicted"/>
<dbReference type="EMBL" id="FRDM01000016">
    <property type="protein sequence ID" value="SHN81385.1"/>
    <property type="molecule type" value="Genomic_DNA"/>
</dbReference>
<name>A0A1M7UER5_9ACTN</name>
<evidence type="ECO:0008006" key="3">
    <source>
        <dbReference type="Google" id="ProtNLM"/>
    </source>
</evidence>
<protein>
    <recommendedName>
        <fullName evidence="3">YjbR protein</fullName>
    </recommendedName>
</protein>
<evidence type="ECO:0000313" key="2">
    <source>
        <dbReference type="Proteomes" id="UP000184428"/>
    </source>
</evidence>
<accession>A0A1M7UER5</accession>
<dbReference type="AlphaFoldDB" id="A0A1M7UER5"/>
<dbReference type="RefSeq" id="WP_072919381.1">
    <property type="nucleotide sequence ID" value="NZ_FRDM01000016.1"/>
</dbReference>